<proteinExistence type="inferred from homology"/>
<dbReference type="InterPro" id="IPR018391">
    <property type="entry name" value="PQQ_b-propeller_rpt"/>
</dbReference>
<sequence length="661" mass="71522">MIPRTLTICIAAALLGVSCAANAQTIPGALPESAHALTQGEWPAYAGTYAASRYSPLMQIDASNAKSLHVAWRWKSPDMSVRAANPTIGPSFANESTPLMVGGVLYTPTSLSQVAAIDAVTGETKWVYDPKIYENGLGMPANLGWLHRGVAYWRNGDDERIVMLTAFAQLIVLDAKTGKPAASFGRDGRIDLVEGLGRPVDRNYYTMTSPPVIVRGVIVVGSSVFDWWAKRPSPPGDVRGFDINSGRLLWTFHTVAQGEEAGTETWENDSWKEMGNANVWAPMSADEELGYVYLPVSTPTNDYFGGQRPGDGLFGESLVCLDVATGKKVWHYQLVHHGLWDYDPPAAPNLIDITVDGKRIKAVAQVTKQAYVYAFDRVTGKPIWPIEEQAVPASSVPGERASKTQPVPSKPAPFDLQGARDEDLIALTPQIHKEAIEIASAYDRGGLFTPPSERGTIQVPGNAGGASWSGAAIDPETSTLYVGTYRLPTVVKIQKPESWQGTYDFIGLPSYPAGPRGLPLLKPPFGSIVAIDMNTGEHRWRIPVGRSIAIPPVLALGIREQLGLPFRNWALLTKTVMIVVQTGYYSAPRFVPGLNLPVRVLHDLDPHLWVYDKASGEMLAEMELPANATGAPMTYLAGGRQFIVFPVGGGTLAEELIAVSL</sequence>
<dbReference type="InterPro" id="IPR011047">
    <property type="entry name" value="Quinoprotein_ADH-like_sf"/>
</dbReference>
<name>A0A1H4MPR7_9BRAD</name>
<evidence type="ECO:0000256" key="3">
    <source>
        <dbReference type="ARBA" id="ARBA00023002"/>
    </source>
</evidence>
<dbReference type="PROSITE" id="PS51257">
    <property type="entry name" value="PROKAR_LIPOPROTEIN"/>
    <property type="match status" value="1"/>
</dbReference>
<dbReference type="GO" id="GO:0016491">
    <property type="term" value="F:oxidoreductase activity"/>
    <property type="evidence" value="ECO:0007669"/>
    <property type="project" value="UniProtKB-KW"/>
</dbReference>
<dbReference type="PANTHER" id="PTHR32303">
    <property type="entry name" value="QUINOPROTEIN ALCOHOL DEHYDROGENASE (CYTOCHROME C)"/>
    <property type="match status" value="1"/>
</dbReference>
<dbReference type="SUPFAM" id="SSF50998">
    <property type="entry name" value="Quinoprotein alcohol dehydrogenase-like"/>
    <property type="match status" value="1"/>
</dbReference>
<keyword evidence="3" id="KW-0560">Oxidoreductase</keyword>
<evidence type="ECO:0000256" key="2">
    <source>
        <dbReference type="ARBA" id="ARBA00008156"/>
    </source>
</evidence>
<keyword evidence="5" id="KW-0732">Signal</keyword>
<evidence type="ECO:0000313" key="7">
    <source>
        <dbReference type="EMBL" id="SEB84332.1"/>
    </source>
</evidence>
<feature type="signal peptide" evidence="5">
    <location>
        <begin position="1"/>
        <end position="23"/>
    </location>
</feature>
<accession>A0A1H4MPR7</accession>
<feature type="chain" id="PRO_5010267379" evidence="5">
    <location>
        <begin position="24"/>
        <end position="661"/>
    </location>
</feature>
<organism evidence="7 8">
    <name type="scientific">Bradyrhizobium lablabi</name>
    <dbReference type="NCBI Taxonomy" id="722472"/>
    <lineage>
        <taxon>Bacteria</taxon>
        <taxon>Pseudomonadati</taxon>
        <taxon>Pseudomonadota</taxon>
        <taxon>Alphaproteobacteria</taxon>
        <taxon>Hyphomicrobiales</taxon>
        <taxon>Nitrobacteraceae</taxon>
        <taxon>Bradyrhizobium</taxon>
    </lineage>
</organism>
<evidence type="ECO:0000313" key="8">
    <source>
        <dbReference type="Proteomes" id="UP000183208"/>
    </source>
</evidence>
<dbReference type="PANTHER" id="PTHR32303:SF4">
    <property type="entry name" value="QUINOPROTEIN GLUCOSE DEHYDROGENASE"/>
    <property type="match status" value="1"/>
</dbReference>
<feature type="domain" description="Pyrrolo-quinoline quinone repeat" evidence="6">
    <location>
        <begin position="42"/>
        <end position="643"/>
    </location>
</feature>
<comment type="similarity">
    <text evidence="2">Belongs to the bacterial PQQ dehydrogenase family.</text>
</comment>
<dbReference type="Pfam" id="PF01011">
    <property type="entry name" value="PQQ"/>
    <property type="match status" value="1"/>
</dbReference>
<comment type="cofactor">
    <cofactor evidence="1">
        <name>pyrroloquinoline quinone</name>
        <dbReference type="ChEBI" id="CHEBI:58442"/>
    </cofactor>
</comment>
<dbReference type="Proteomes" id="UP000183208">
    <property type="component" value="Unassembled WGS sequence"/>
</dbReference>
<gene>
    <name evidence="7" type="ORF">SAMN05444171_0050</name>
</gene>
<dbReference type="InterPro" id="IPR002372">
    <property type="entry name" value="PQQ_rpt_dom"/>
</dbReference>
<reference evidence="7 8" key="1">
    <citation type="submission" date="2016-10" db="EMBL/GenBank/DDBJ databases">
        <authorList>
            <person name="de Groot N.N."/>
        </authorList>
    </citation>
    <scope>NUCLEOTIDE SEQUENCE [LARGE SCALE GENOMIC DNA]</scope>
    <source>
        <strain evidence="7 8">GAS522</strain>
    </source>
</reference>
<dbReference type="AlphaFoldDB" id="A0A1H4MPR7"/>
<protein>
    <submittedName>
        <fullName evidence="7">Quinoprotein glucose dehydrogenase</fullName>
    </submittedName>
</protein>
<dbReference type="RefSeq" id="WP_074814087.1">
    <property type="nucleotide sequence ID" value="NZ_FNTI01000001.1"/>
</dbReference>
<dbReference type="SMART" id="SM00564">
    <property type="entry name" value="PQQ"/>
    <property type="match status" value="4"/>
</dbReference>
<dbReference type="Gene3D" id="2.140.10.10">
    <property type="entry name" value="Quinoprotein alcohol dehydrogenase-like superfamily"/>
    <property type="match status" value="1"/>
</dbReference>
<dbReference type="EMBL" id="FNTI01000001">
    <property type="protein sequence ID" value="SEB84332.1"/>
    <property type="molecule type" value="Genomic_DNA"/>
</dbReference>
<evidence type="ECO:0000256" key="1">
    <source>
        <dbReference type="ARBA" id="ARBA00001931"/>
    </source>
</evidence>
<evidence type="ECO:0000259" key="6">
    <source>
        <dbReference type="Pfam" id="PF01011"/>
    </source>
</evidence>
<feature type="region of interest" description="Disordered" evidence="4">
    <location>
        <begin position="392"/>
        <end position="415"/>
    </location>
</feature>
<evidence type="ECO:0000256" key="4">
    <source>
        <dbReference type="SAM" id="MobiDB-lite"/>
    </source>
</evidence>
<evidence type="ECO:0000256" key="5">
    <source>
        <dbReference type="SAM" id="SignalP"/>
    </source>
</evidence>
<dbReference type="OrthoDB" id="9794322at2"/>